<evidence type="ECO:0000256" key="2">
    <source>
        <dbReference type="ARBA" id="ARBA00005592"/>
    </source>
</evidence>
<dbReference type="STRING" id="3641.A0A061H0A0"/>
<dbReference type="eggNOG" id="ENOG502RXVH">
    <property type="taxonomic scope" value="Eukaryota"/>
</dbReference>
<keyword evidence="3" id="KW-0964">Secreted</keyword>
<evidence type="ECO:0000256" key="4">
    <source>
        <dbReference type="ARBA" id="ARBA00022729"/>
    </source>
</evidence>
<dbReference type="PANTHER" id="PTHR33191:SF9">
    <property type="entry name" value="RIPENING-RELATED PROTEIN 2-RELATED"/>
    <property type="match status" value="1"/>
</dbReference>
<dbReference type="OMA" id="HDNTERV"/>
<accession>A0A061H0A0</accession>
<organism evidence="6 7">
    <name type="scientific">Theobroma cacao</name>
    <name type="common">Cacao</name>
    <name type="synonym">Cocoa</name>
    <dbReference type="NCBI Taxonomy" id="3641"/>
    <lineage>
        <taxon>Eukaryota</taxon>
        <taxon>Viridiplantae</taxon>
        <taxon>Streptophyta</taxon>
        <taxon>Embryophyta</taxon>
        <taxon>Tracheophyta</taxon>
        <taxon>Spermatophyta</taxon>
        <taxon>Magnoliopsida</taxon>
        <taxon>eudicotyledons</taxon>
        <taxon>Gunneridae</taxon>
        <taxon>Pentapetalae</taxon>
        <taxon>rosids</taxon>
        <taxon>malvids</taxon>
        <taxon>Malvales</taxon>
        <taxon>Malvaceae</taxon>
        <taxon>Byttnerioideae</taxon>
        <taxon>Theobroma</taxon>
    </lineage>
</organism>
<protein>
    <submittedName>
        <fullName evidence="6">Kiwellin, putative</fullName>
    </submittedName>
</protein>
<name>A0A061H0A0_THECC</name>
<comment type="similarity">
    <text evidence="2">Belongs to the kiwellin family.</text>
</comment>
<reference evidence="6 7" key="1">
    <citation type="journal article" date="2013" name="Genome Biol.">
        <title>The genome sequence of the most widely cultivated cacao type and its use to identify candidate genes regulating pod color.</title>
        <authorList>
            <person name="Motamayor J.C."/>
            <person name="Mockaitis K."/>
            <person name="Schmutz J."/>
            <person name="Haiminen N."/>
            <person name="Iii D.L."/>
            <person name="Cornejo O."/>
            <person name="Findley S.D."/>
            <person name="Zheng P."/>
            <person name="Utro F."/>
            <person name="Royaert S."/>
            <person name="Saski C."/>
            <person name="Jenkins J."/>
            <person name="Podicheti R."/>
            <person name="Zhao M."/>
            <person name="Scheffler B.E."/>
            <person name="Stack J.C."/>
            <person name="Feltus F.A."/>
            <person name="Mustiga G.M."/>
            <person name="Amores F."/>
            <person name="Phillips W."/>
            <person name="Marelli J.P."/>
            <person name="May G.D."/>
            <person name="Shapiro H."/>
            <person name="Ma J."/>
            <person name="Bustamante C.D."/>
            <person name="Schnell R.J."/>
            <person name="Main D."/>
            <person name="Gilbert D."/>
            <person name="Parida L."/>
            <person name="Kuhn D.N."/>
        </authorList>
    </citation>
    <scope>NUCLEOTIDE SEQUENCE [LARGE SCALE GENOMIC DNA]</scope>
    <source>
        <strain evidence="7">cv. Matina 1-6</strain>
    </source>
</reference>
<feature type="region of interest" description="Disordered" evidence="5">
    <location>
        <begin position="60"/>
        <end position="84"/>
    </location>
</feature>
<proteinExistence type="inferred from homology"/>
<dbReference type="CDD" id="cd22270">
    <property type="entry name" value="DPBB_kiwellin-like"/>
    <property type="match status" value="1"/>
</dbReference>
<gene>
    <name evidence="6" type="ORF">TCM_042100</name>
</gene>
<evidence type="ECO:0000313" key="7">
    <source>
        <dbReference type="Proteomes" id="UP000026915"/>
    </source>
</evidence>
<dbReference type="PANTHER" id="PTHR33191">
    <property type="entry name" value="RIPENING-RELATED PROTEIN 2-RELATED"/>
    <property type="match status" value="1"/>
</dbReference>
<evidence type="ECO:0000313" key="6">
    <source>
        <dbReference type="EMBL" id="EOY34419.1"/>
    </source>
</evidence>
<dbReference type="AlphaFoldDB" id="A0A061H0A0"/>
<dbReference type="Proteomes" id="UP000026915">
    <property type="component" value="Chromosome 9"/>
</dbReference>
<evidence type="ECO:0000256" key="1">
    <source>
        <dbReference type="ARBA" id="ARBA00004613"/>
    </source>
</evidence>
<dbReference type="HOGENOM" id="CLU_047639_4_4_1"/>
<comment type="subcellular location">
    <subcellularLocation>
        <location evidence="1">Secreted</location>
    </subcellularLocation>
</comment>
<dbReference type="SUPFAM" id="SSF50685">
    <property type="entry name" value="Barwin-like endoglucanases"/>
    <property type="match status" value="1"/>
</dbReference>
<evidence type="ECO:0000256" key="5">
    <source>
        <dbReference type="SAM" id="MobiDB-lite"/>
    </source>
</evidence>
<keyword evidence="4" id="KW-0732">Signal</keyword>
<dbReference type="Gramene" id="EOY34419">
    <property type="protein sequence ID" value="EOY34419"/>
    <property type="gene ID" value="TCM_042100"/>
</dbReference>
<dbReference type="InterPro" id="IPR036908">
    <property type="entry name" value="RlpA-like_sf"/>
</dbReference>
<dbReference type="InterPro" id="IPR039271">
    <property type="entry name" value="Kiwellin-like"/>
</dbReference>
<evidence type="ECO:0000256" key="3">
    <source>
        <dbReference type="ARBA" id="ARBA00022525"/>
    </source>
</evidence>
<dbReference type="Pfam" id="PF24300">
    <property type="entry name" value="KWL1"/>
    <property type="match status" value="1"/>
</dbReference>
<dbReference type="GO" id="GO:0005576">
    <property type="term" value="C:extracellular region"/>
    <property type="evidence" value="ECO:0007669"/>
    <property type="project" value="UniProtKB-SubCell"/>
</dbReference>
<dbReference type="Gene3D" id="2.40.40.10">
    <property type="entry name" value="RlpA-like domain"/>
    <property type="match status" value="1"/>
</dbReference>
<dbReference type="EMBL" id="CM001887">
    <property type="protein sequence ID" value="EOY34419.1"/>
    <property type="molecule type" value="Genomic_DNA"/>
</dbReference>
<dbReference type="InParanoid" id="A0A061H0A0"/>
<sequence>MTARVSSFAYEAGVLMILMSGLTSAKEAAPHLRETSASPRALSIVTGRVMSLTHAHLQSHPPTKARLTNNDFSKGGDGGDPSECDRKYHNNSELIVALSTGWFKGRSRCGRMIRITASNRRSVTAKVVDECDSMHGCDKGHAYQPPCGNNIVDGSDAVWSRLGLNKAVGVVDVTWSMA</sequence>
<keyword evidence="7" id="KW-1185">Reference proteome</keyword>